<keyword evidence="5" id="KW-0808">Transferase</keyword>
<dbReference type="AlphaFoldDB" id="A0A5D3YA96"/>
<evidence type="ECO:0000259" key="4">
    <source>
        <dbReference type="Pfam" id="PF01717"/>
    </source>
</evidence>
<dbReference type="InterPro" id="IPR002629">
    <property type="entry name" value="Met_Synth_C/arc"/>
</dbReference>
<evidence type="ECO:0000256" key="1">
    <source>
        <dbReference type="ARBA" id="ARBA00001947"/>
    </source>
</evidence>
<dbReference type="GO" id="GO:0032259">
    <property type="term" value="P:methylation"/>
    <property type="evidence" value="ECO:0007669"/>
    <property type="project" value="UniProtKB-KW"/>
</dbReference>
<dbReference type="GO" id="GO:0003871">
    <property type="term" value="F:5-methyltetrahydropteroyltriglutamate-homocysteine S-methyltransferase activity"/>
    <property type="evidence" value="ECO:0007669"/>
    <property type="project" value="InterPro"/>
</dbReference>
<dbReference type="Proteomes" id="UP000324176">
    <property type="component" value="Unassembled WGS sequence"/>
</dbReference>
<dbReference type="EMBL" id="VNHT01000053">
    <property type="protein sequence ID" value="TYP81125.1"/>
    <property type="molecule type" value="Genomic_DNA"/>
</dbReference>
<dbReference type="GO" id="GO:0008270">
    <property type="term" value="F:zinc ion binding"/>
    <property type="evidence" value="ECO:0007669"/>
    <property type="project" value="InterPro"/>
</dbReference>
<name>A0A5D3YA96_9PROT</name>
<evidence type="ECO:0000256" key="3">
    <source>
        <dbReference type="ARBA" id="ARBA00022833"/>
    </source>
</evidence>
<dbReference type="GO" id="GO:0009086">
    <property type="term" value="P:methionine biosynthetic process"/>
    <property type="evidence" value="ECO:0007669"/>
    <property type="project" value="InterPro"/>
</dbReference>
<dbReference type="Gene3D" id="3.20.20.210">
    <property type="match status" value="2"/>
</dbReference>
<keyword evidence="2" id="KW-0479">Metal-binding</keyword>
<dbReference type="PANTHER" id="PTHR30519">
    <property type="entry name" value="5-METHYLTETRAHYDROPTEROYLTRIGLUTAMATE--HOMOCYSTEINE METHYLTRANSFERASE"/>
    <property type="match status" value="1"/>
</dbReference>
<gene>
    <name evidence="5" type="ORF">BCL69_10538</name>
</gene>
<evidence type="ECO:0000256" key="2">
    <source>
        <dbReference type="ARBA" id="ARBA00022723"/>
    </source>
</evidence>
<protein>
    <submittedName>
        <fullName evidence="5">5-methyltetrahydropteroyltriglutamate--homocysteine methyltransferase</fullName>
    </submittedName>
</protein>
<dbReference type="SUPFAM" id="SSF51726">
    <property type="entry name" value="UROD/MetE-like"/>
    <property type="match status" value="1"/>
</dbReference>
<comment type="caution">
    <text evidence="5">The sequence shown here is derived from an EMBL/GenBank/DDBJ whole genome shotgun (WGS) entry which is preliminary data.</text>
</comment>
<sequence>MLVHGEAERNDMVEYFAEQLWGYAFTENGWMQSYGSRCVKPPILYGDIYRPEAMTANWISYAQSLTSKPVKRMLTGPVTMLMWYLYATTSLILKQRCSLLLPSEMK</sequence>
<reference evidence="5 6" key="1">
    <citation type="submission" date="2019-07" db="EMBL/GenBank/DDBJ databases">
        <title>Active sludge and wastewater microbial communities from Klosterneuburg, Austria.</title>
        <authorList>
            <person name="Wagner M."/>
        </authorList>
    </citation>
    <scope>NUCLEOTIDE SEQUENCE [LARGE SCALE GENOMIC DNA]</scope>
    <source>
        <strain evidence="5 6">Nm2</strain>
    </source>
</reference>
<accession>A0A5D3YA96</accession>
<evidence type="ECO:0000313" key="5">
    <source>
        <dbReference type="EMBL" id="TYP81125.1"/>
    </source>
</evidence>
<feature type="domain" description="Cobalamin-independent methionine synthase MetE C-terminal/archaeal" evidence="4">
    <location>
        <begin position="2"/>
        <end position="84"/>
    </location>
</feature>
<proteinExistence type="predicted"/>
<organism evidence="5 6">
    <name type="scientific">Nitrosomonas communis</name>
    <dbReference type="NCBI Taxonomy" id="44574"/>
    <lineage>
        <taxon>Bacteria</taxon>
        <taxon>Pseudomonadati</taxon>
        <taxon>Pseudomonadota</taxon>
        <taxon>Betaproteobacteria</taxon>
        <taxon>Nitrosomonadales</taxon>
        <taxon>Nitrosomonadaceae</taxon>
        <taxon>Nitrosomonas</taxon>
    </lineage>
</organism>
<dbReference type="InterPro" id="IPR038071">
    <property type="entry name" value="UROD/MetE-like_sf"/>
</dbReference>
<keyword evidence="3" id="KW-0862">Zinc</keyword>
<evidence type="ECO:0000313" key="6">
    <source>
        <dbReference type="Proteomes" id="UP000324176"/>
    </source>
</evidence>
<comment type="cofactor">
    <cofactor evidence="1">
        <name>Zn(2+)</name>
        <dbReference type="ChEBI" id="CHEBI:29105"/>
    </cofactor>
</comment>
<dbReference type="Pfam" id="PF01717">
    <property type="entry name" value="Meth_synt_2"/>
    <property type="match status" value="1"/>
</dbReference>
<keyword evidence="5" id="KW-0489">Methyltransferase</keyword>